<organism evidence="2">
    <name type="scientific">Thiolapillus brandeum</name>
    <dbReference type="NCBI Taxonomy" id="1076588"/>
    <lineage>
        <taxon>Bacteria</taxon>
        <taxon>Pseudomonadati</taxon>
        <taxon>Pseudomonadota</taxon>
        <taxon>Gammaproteobacteria</taxon>
        <taxon>Chromatiales</taxon>
        <taxon>Sedimenticolaceae</taxon>
        <taxon>Thiolapillus</taxon>
    </lineage>
</organism>
<evidence type="ECO:0000313" key="2">
    <source>
        <dbReference type="EMBL" id="HEC06734.1"/>
    </source>
</evidence>
<dbReference type="Proteomes" id="UP000886339">
    <property type="component" value="Unassembled WGS sequence"/>
</dbReference>
<proteinExistence type="predicted"/>
<name>A0A831RX91_9GAMM</name>
<reference evidence="2" key="1">
    <citation type="journal article" date="2020" name="mSystems">
        <title>Genome- and Community-Level Interaction Insights into Carbon Utilization and Element Cycling Functions of Hydrothermarchaeota in Hydrothermal Sediment.</title>
        <authorList>
            <person name="Zhou Z."/>
            <person name="Liu Y."/>
            <person name="Xu W."/>
            <person name="Pan J."/>
            <person name="Luo Z.H."/>
            <person name="Li M."/>
        </authorList>
    </citation>
    <scope>NUCLEOTIDE SEQUENCE [LARGE SCALE GENOMIC DNA]</scope>
    <source>
        <strain evidence="2">HyVt-458</strain>
    </source>
</reference>
<gene>
    <name evidence="2" type="ORF">ENJ12_07775</name>
</gene>
<feature type="domain" description="Glycosyltransferase 2-like" evidence="1">
    <location>
        <begin position="7"/>
        <end position="129"/>
    </location>
</feature>
<dbReference type="AlphaFoldDB" id="A0A831RX91"/>
<protein>
    <submittedName>
        <fullName evidence="2">Glycosyltransferase family 2 protein</fullName>
    </submittedName>
</protein>
<evidence type="ECO:0000259" key="1">
    <source>
        <dbReference type="Pfam" id="PF00535"/>
    </source>
</evidence>
<dbReference type="CDD" id="cd04179">
    <property type="entry name" value="DPM_DPG-synthase_like"/>
    <property type="match status" value="1"/>
</dbReference>
<dbReference type="PANTHER" id="PTHR48090">
    <property type="entry name" value="UNDECAPRENYL-PHOSPHATE 4-DEOXY-4-FORMAMIDO-L-ARABINOSE TRANSFERASE-RELATED"/>
    <property type="match status" value="1"/>
</dbReference>
<dbReference type="EMBL" id="DRLF01000272">
    <property type="protein sequence ID" value="HEC06734.1"/>
    <property type="molecule type" value="Genomic_DNA"/>
</dbReference>
<comment type="caution">
    <text evidence="2">The sequence shown here is derived from an EMBL/GenBank/DDBJ whole genome shotgun (WGS) entry which is preliminary data.</text>
</comment>
<dbReference type="InterPro" id="IPR001173">
    <property type="entry name" value="Glyco_trans_2-like"/>
</dbReference>
<dbReference type="Pfam" id="PF00535">
    <property type="entry name" value="Glycos_transf_2"/>
    <property type="match status" value="1"/>
</dbReference>
<dbReference type="InterPro" id="IPR050256">
    <property type="entry name" value="Glycosyltransferase_2"/>
</dbReference>
<accession>A0A831RX91</accession>
<dbReference type="InterPro" id="IPR029044">
    <property type="entry name" value="Nucleotide-diphossugar_trans"/>
</dbReference>
<sequence>MFDSAIILIPAHDEAQSVAAVISEVSNRTDCHIVVIDDASSDDTAEVARKAGATVLSLSVQLGAWGAVQTGMRFALQQGYRFVITMDADGQHEAADLGRLFAPVYEGQADVSIGACTRRGSRMRKIAWVFLKWISGLSMDDITSGFRAYNRTALELLSGKDATLLEYQDIGVLAHLKRNNLIINEIQVNMCPRVSGHSRVYSSWLMVAYYMVQASILGFSKRSNR</sequence>
<dbReference type="PANTHER" id="PTHR48090:SF6">
    <property type="entry name" value="SLR5056 PROTEIN"/>
    <property type="match status" value="1"/>
</dbReference>
<dbReference type="Gene3D" id="3.90.550.10">
    <property type="entry name" value="Spore Coat Polysaccharide Biosynthesis Protein SpsA, Chain A"/>
    <property type="match status" value="1"/>
</dbReference>
<dbReference type="SUPFAM" id="SSF53448">
    <property type="entry name" value="Nucleotide-diphospho-sugar transferases"/>
    <property type="match status" value="1"/>
</dbReference>